<dbReference type="Gene3D" id="2.170.130.10">
    <property type="entry name" value="TonB-dependent receptor, plug domain"/>
    <property type="match status" value="1"/>
</dbReference>
<evidence type="ECO:0000256" key="15">
    <source>
        <dbReference type="SAM" id="SignalP"/>
    </source>
</evidence>
<evidence type="ECO:0000256" key="13">
    <source>
        <dbReference type="RuleBase" id="RU003357"/>
    </source>
</evidence>
<dbReference type="InterPro" id="IPR012910">
    <property type="entry name" value="Plug_dom"/>
</dbReference>
<dbReference type="Pfam" id="PF00593">
    <property type="entry name" value="TonB_dep_Rec_b-barrel"/>
    <property type="match status" value="1"/>
</dbReference>
<evidence type="ECO:0000313" key="18">
    <source>
        <dbReference type="EMBL" id="QTD47120.1"/>
    </source>
</evidence>
<gene>
    <name evidence="18" type="ORF">J1M35_09755</name>
</gene>
<dbReference type="KEGG" id="otd:J1M35_09755"/>
<feature type="domain" description="TonB-dependent receptor-like beta-barrel" evidence="16">
    <location>
        <begin position="270"/>
        <end position="697"/>
    </location>
</feature>
<dbReference type="EMBL" id="CP071796">
    <property type="protein sequence ID" value="QTD47120.1"/>
    <property type="molecule type" value="Genomic_DNA"/>
</dbReference>
<dbReference type="GO" id="GO:0009279">
    <property type="term" value="C:cell outer membrane"/>
    <property type="evidence" value="ECO:0007669"/>
    <property type="project" value="UniProtKB-SubCell"/>
</dbReference>
<organism evidence="18 19">
    <name type="scientific">Ottowia testudinis</name>
    <dbReference type="NCBI Taxonomy" id="2816950"/>
    <lineage>
        <taxon>Bacteria</taxon>
        <taxon>Pseudomonadati</taxon>
        <taxon>Pseudomonadota</taxon>
        <taxon>Betaproteobacteria</taxon>
        <taxon>Burkholderiales</taxon>
        <taxon>Comamonadaceae</taxon>
        <taxon>Ottowia</taxon>
    </lineage>
</organism>
<evidence type="ECO:0000256" key="11">
    <source>
        <dbReference type="PROSITE-ProRule" id="PRU01360"/>
    </source>
</evidence>
<dbReference type="PANTHER" id="PTHR32552">
    <property type="entry name" value="FERRICHROME IRON RECEPTOR-RELATED"/>
    <property type="match status" value="1"/>
</dbReference>
<evidence type="ECO:0000256" key="3">
    <source>
        <dbReference type="ARBA" id="ARBA00022448"/>
    </source>
</evidence>
<dbReference type="InterPro" id="IPR000531">
    <property type="entry name" value="Beta-barrel_TonB"/>
</dbReference>
<dbReference type="RefSeq" id="WP_208011016.1">
    <property type="nucleotide sequence ID" value="NZ_CP071796.1"/>
</dbReference>
<proteinExistence type="inferred from homology"/>
<dbReference type="SUPFAM" id="SSF56935">
    <property type="entry name" value="Porins"/>
    <property type="match status" value="1"/>
</dbReference>
<name>A0A975CIU0_9BURK</name>
<evidence type="ECO:0000313" key="19">
    <source>
        <dbReference type="Proteomes" id="UP000663903"/>
    </source>
</evidence>
<comment type="similarity">
    <text evidence="2 11 13">Belongs to the TonB-dependent receptor family.</text>
</comment>
<evidence type="ECO:0000256" key="4">
    <source>
        <dbReference type="ARBA" id="ARBA00022452"/>
    </source>
</evidence>
<dbReference type="InterPro" id="IPR010917">
    <property type="entry name" value="TonB_rcpt_CS"/>
</dbReference>
<evidence type="ECO:0000256" key="7">
    <source>
        <dbReference type="ARBA" id="ARBA00023077"/>
    </source>
</evidence>
<dbReference type="InterPro" id="IPR036942">
    <property type="entry name" value="Beta-barrel_TonB_sf"/>
</dbReference>
<evidence type="ECO:0000256" key="10">
    <source>
        <dbReference type="ARBA" id="ARBA00023237"/>
    </source>
</evidence>
<protein>
    <submittedName>
        <fullName evidence="18">TonB-dependent receptor</fullName>
    </submittedName>
</protein>
<evidence type="ECO:0000256" key="1">
    <source>
        <dbReference type="ARBA" id="ARBA00004571"/>
    </source>
</evidence>
<dbReference type="Gene3D" id="2.40.170.20">
    <property type="entry name" value="TonB-dependent receptor, beta-barrel domain"/>
    <property type="match status" value="1"/>
</dbReference>
<feature type="chain" id="PRO_5037425646" evidence="15">
    <location>
        <begin position="38"/>
        <end position="727"/>
    </location>
</feature>
<keyword evidence="5 11" id="KW-0812">Transmembrane</keyword>
<dbReference type="InterPro" id="IPR039426">
    <property type="entry name" value="TonB-dep_rcpt-like"/>
</dbReference>
<dbReference type="CDD" id="cd01347">
    <property type="entry name" value="ligand_gated_channel"/>
    <property type="match status" value="1"/>
</dbReference>
<evidence type="ECO:0000256" key="12">
    <source>
        <dbReference type="PROSITE-ProRule" id="PRU10144"/>
    </source>
</evidence>
<dbReference type="Proteomes" id="UP000663903">
    <property type="component" value="Chromosome"/>
</dbReference>
<evidence type="ECO:0000256" key="8">
    <source>
        <dbReference type="ARBA" id="ARBA00023136"/>
    </source>
</evidence>
<evidence type="ECO:0000256" key="14">
    <source>
        <dbReference type="SAM" id="MobiDB-lite"/>
    </source>
</evidence>
<accession>A0A975CIU0</accession>
<dbReference type="PROSITE" id="PS01156">
    <property type="entry name" value="TONB_DEPENDENT_REC_2"/>
    <property type="match status" value="1"/>
</dbReference>
<evidence type="ECO:0000256" key="5">
    <source>
        <dbReference type="ARBA" id="ARBA00022692"/>
    </source>
</evidence>
<feature type="signal peptide" evidence="15">
    <location>
        <begin position="1"/>
        <end position="37"/>
    </location>
</feature>
<comment type="subcellular location">
    <subcellularLocation>
        <location evidence="1 11">Cell outer membrane</location>
        <topology evidence="1 11">Multi-pass membrane protein</topology>
    </subcellularLocation>
</comment>
<feature type="region of interest" description="Disordered" evidence="14">
    <location>
        <begin position="54"/>
        <end position="86"/>
    </location>
</feature>
<keyword evidence="10 11" id="KW-0998">Cell outer membrane</keyword>
<feature type="short sequence motif" description="TonB C-terminal box" evidence="12">
    <location>
        <begin position="710"/>
        <end position="727"/>
    </location>
</feature>
<evidence type="ECO:0000256" key="9">
    <source>
        <dbReference type="ARBA" id="ARBA00023170"/>
    </source>
</evidence>
<sequence>MATLTLPINGGIPTHWRRGPAVLLGASALLLAGSAAAQQPAAEEPAPASLPAVTVTGEAPAPNASLNQYRPDATGSRFGLTPRETPASVSTLSREQIISRGLTRTQDAVVSLPGLAESPAPGNGFSALSARGFVGHNSVAQLVDGTRLAVASGTVTYPFSTWPIESVQVLRGPGSVLYGDSAVGAVVNYLTKKPLFDRSEREAFLSVGQHGKVQGGIGLRGPISDTVAYAAYLDAARSSGVRSDSAYQRQNVSLALSLRPNARFAATAMFDGGHNDDSTYFGTPLRGGTVPADWRGRSFNFSDARVRYNDQAWRLSLRYDAADGVQLRNETYHLRSDRRWRNAESYRFDAASGWVSRADFIAIGHELKQTGNRFEVQVDRPVAGVPHQLVLGLDAFRTELAHLNNSPYGGSDSVNPDAIVPGLFHTTDAYGLGRSSRLDTVALFAESHWRLSPRWSVLGGLRADRMRLRSQNMRATAGPDQVKYSPVTGRIGTVFKASGDLSLYGQFATGTDPLSGAMSLPGGTTTHDLTRARQWEVGVKGDVPALRGEWSVALYRITKRNLLSRDVDNPAITQQIGQQSSTGVELAFGAEPVRGWTVDANLALVRARYGQLAAVSGGQAISYAGNVPTGAPERLFNLWSTWQPHPQWQVGAGLRHVGRRPLNPANSAYLPSYTVLNAALTFKPTRQSSLVLAVQNLGNRVYPLSGGLSQWLLGAPRTVSLTGRLTF</sequence>
<evidence type="ECO:0000256" key="2">
    <source>
        <dbReference type="ARBA" id="ARBA00009810"/>
    </source>
</evidence>
<evidence type="ECO:0000259" key="17">
    <source>
        <dbReference type="Pfam" id="PF07715"/>
    </source>
</evidence>
<keyword evidence="6 15" id="KW-0732">Signal</keyword>
<dbReference type="PANTHER" id="PTHR32552:SF84">
    <property type="entry name" value="TONB-DEPENDENT RECEPTOR-RELATED"/>
    <property type="match status" value="1"/>
</dbReference>
<keyword evidence="19" id="KW-1185">Reference proteome</keyword>
<dbReference type="InterPro" id="IPR037066">
    <property type="entry name" value="Plug_dom_sf"/>
</dbReference>
<dbReference type="Pfam" id="PF07715">
    <property type="entry name" value="Plug"/>
    <property type="match status" value="1"/>
</dbReference>
<feature type="domain" description="TonB-dependent receptor plug" evidence="17">
    <location>
        <begin position="82"/>
        <end position="186"/>
    </location>
</feature>
<keyword evidence="9 18" id="KW-0675">Receptor</keyword>
<dbReference type="AlphaFoldDB" id="A0A975CIU0"/>
<keyword evidence="4 11" id="KW-1134">Transmembrane beta strand</keyword>
<dbReference type="GO" id="GO:0015344">
    <property type="term" value="F:siderophore uptake transmembrane transporter activity"/>
    <property type="evidence" value="ECO:0007669"/>
    <property type="project" value="TreeGrafter"/>
</dbReference>
<evidence type="ECO:0000256" key="6">
    <source>
        <dbReference type="ARBA" id="ARBA00022729"/>
    </source>
</evidence>
<reference evidence="18" key="1">
    <citation type="submission" date="2021-03" db="EMBL/GenBank/DDBJ databases">
        <title>Ottowia sp. 27C isolated from the cloaca of a Giant Asian pond turtle (Heosemys grandis).</title>
        <authorList>
            <person name="Spergser J."/>
            <person name="Busse H.-J."/>
        </authorList>
    </citation>
    <scope>NUCLEOTIDE SEQUENCE</scope>
    <source>
        <strain evidence="18">27C</strain>
    </source>
</reference>
<keyword evidence="8 11" id="KW-0472">Membrane</keyword>
<keyword evidence="7 13" id="KW-0798">TonB box</keyword>
<evidence type="ECO:0000259" key="16">
    <source>
        <dbReference type="Pfam" id="PF00593"/>
    </source>
</evidence>
<keyword evidence="3 11" id="KW-0813">Transport</keyword>
<dbReference type="PROSITE" id="PS52016">
    <property type="entry name" value="TONB_DEPENDENT_REC_3"/>
    <property type="match status" value="1"/>
</dbReference>